<dbReference type="InterPro" id="IPR006645">
    <property type="entry name" value="NGN-like_dom"/>
</dbReference>
<dbReference type="RefSeq" id="WP_058998990.1">
    <property type="nucleotide sequence ID" value="NZ_KU302800.1"/>
</dbReference>
<dbReference type="InterPro" id="IPR036735">
    <property type="entry name" value="NGN_dom_sf"/>
</dbReference>
<sequence>MQEWHKDWYLLRFSQNHWRKLLSVLGDSNVEFCCPMIHSGRLRKDKKQCIRHSVHPAFEGYVFVHFNPEQIPVAVFRRMPGAVDFVRFGGDMQRISAQTIRALRCAEARIIRSDSCVYECIGVDEADVAKIIEIYDTTSPLERASKLMTLIHKSNIRKERKDAA</sequence>
<protein>
    <submittedName>
        <fullName evidence="3">ActX</fullName>
    </submittedName>
</protein>
<accession>A0A142BQ49</accession>
<reference evidence="3" key="1">
    <citation type="journal article" date="2016" name="Antimicrob. Agents Chemother.">
        <title>Genomic characterization of Enterobacter cloacae isolates from China that co-produce KPC-3 and NDM-1 carbapenemases.</title>
        <authorList>
            <person name="Du H."/>
            <person name="Chen L."/>
            <person name="Chavda K.D."/>
            <person name="Pandey R."/>
            <person name="Zhang H."/>
            <person name="Xie X."/>
            <person name="Tang Y.W."/>
            <person name="Kreiswirth B.N."/>
        </authorList>
    </citation>
    <scope>NUCLEOTIDE SEQUENCE</scope>
    <source>
        <strain evidence="3">SZECL1</strain>
        <plasmid evidence="3">pKPC3_SZ</plasmid>
    </source>
</reference>
<organism evidence="3">
    <name type="scientific">Enterobacter cloacae</name>
    <dbReference type="NCBI Taxonomy" id="550"/>
    <lineage>
        <taxon>Bacteria</taxon>
        <taxon>Pseudomonadati</taxon>
        <taxon>Pseudomonadota</taxon>
        <taxon>Gammaproteobacteria</taxon>
        <taxon>Enterobacterales</taxon>
        <taxon>Enterobacteriaceae</taxon>
        <taxon>Enterobacter</taxon>
        <taxon>Enterobacter cloacae complex</taxon>
    </lineage>
</organism>
<feature type="domain" description="NusG-like N-terminal" evidence="2">
    <location>
        <begin position="6"/>
        <end position="103"/>
    </location>
</feature>
<keyword evidence="1" id="KW-0804">Transcription</keyword>
<proteinExistence type="predicted"/>
<dbReference type="EMBL" id="KU302800">
    <property type="protein sequence ID" value="AMP35207.1"/>
    <property type="molecule type" value="Genomic_DNA"/>
</dbReference>
<keyword evidence="3" id="KW-0614">Plasmid</keyword>
<name>A0A142BQ49_ENTCL</name>
<dbReference type="GO" id="GO:0006354">
    <property type="term" value="P:DNA-templated transcription elongation"/>
    <property type="evidence" value="ECO:0007669"/>
    <property type="project" value="InterPro"/>
</dbReference>
<dbReference type="AlphaFoldDB" id="A0A142BQ49"/>
<dbReference type="Pfam" id="PF02357">
    <property type="entry name" value="NusG"/>
    <property type="match status" value="1"/>
</dbReference>
<geneLocation type="plasmid" evidence="3">
    <name>pKPC3_SZ</name>
</geneLocation>
<dbReference type="Gene3D" id="3.30.70.940">
    <property type="entry name" value="NusG, N-terminal domain"/>
    <property type="match status" value="1"/>
</dbReference>
<dbReference type="SUPFAM" id="SSF82679">
    <property type="entry name" value="N-utilization substance G protein NusG, N-terminal domain"/>
    <property type="match status" value="1"/>
</dbReference>
<evidence type="ECO:0000256" key="1">
    <source>
        <dbReference type="ARBA" id="ARBA00023163"/>
    </source>
</evidence>
<evidence type="ECO:0000313" key="3">
    <source>
        <dbReference type="EMBL" id="AMP35207.1"/>
    </source>
</evidence>
<dbReference type="GeneID" id="39640146"/>
<evidence type="ECO:0000259" key="2">
    <source>
        <dbReference type="Pfam" id="PF02357"/>
    </source>
</evidence>